<proteinExistence type="predicted"/>
<comment type="caution">
    <text evidence="1">The sequence shown here is derived from an EMBL/GenBank/DDBJ whole genome shotgun (WGS) entry which is preliminary data.</text>
</comment>
<reference evidence="1 2" key="1">
    <citation type="submission" date="2021-03" db="EMBL/GenBank/DDBJ databases">
        <title>Genomic Encyclopedia of Type Strains, Phase IV (KMG-IV): sequencing the most valuable type-strain genomes for metagenomic binning, comparative biology and taxonomic classification.</title>
        <authorList>
            <person name="Goeker M."/>
        </authorList>
    </citation>
    <scope>NUCLEOTIDE SEQUENCE [LARGE SCALE GENOMIC DNA]</scope>
    <source>
        <strain evidence="1 2">DSM 3984</strain>
    </source>
</reference>
<name>A0ABS4F0I9_9CLOT</name>
<gene>
    <name evidence="1" type="ORF">J2Z53_001328</name>
</gene>
<evidence type="ECO:0008006" key="3">
    <source>
        <dbReference type="Google" id="ProtNLM"/>
    </source>
</evidence>
<accession>A0ABS4F0I9</accession>
<evidence type="ECO:0000313" key="1">
    <source>
        <dbReference type="EMBL" id="MBP1889745.1"/>
    </source>
</evidence>
<dbReference type="Proteomes" id="UP000783390">
    <property type="component" value="Unassembled WGS sequence"/>
</dbReference>
<sequence>MILREKIITINKNKYMYNGENKHLKDIVNKVKKNKKANFIILDEELYIKEYYTIKKAEVKNIINNEVKNEFNNDDYLIHFDIDRKNNKTFIYAIKGGNKIDPFIRYVRKIKVNPIQFILIKFLKEKIKKRDFKSLVDVNGKYYFIKVSNGFIIKSSIHLSNEEFFLLKDIILAKFEFPYKKQNLIIGER</sequence>
<organism evidence="1 2">
    <name type="scientific">Clostridium moniliforme</name>
    <dbReference type="NCBI Taxonomy" id="39489"/>
    <lineage>
        <taxon>Bacteria</taxon>
        <taxon>Bacillati</taxon>
        <taxon>Bacillota</taxon>
        <taxon>Clostridia</taxon>
        <taxon>Eubacteriales</taxon>
        <taxon>Clostridiaceae</taxon>
        <taxon>Clostridium</taxon>
    </lineage>
</organism>
<dbReference type="EMBL" id="JAGGJZ010000003">
    <property type="protein sequence ID" value="MBP1889745.1"/>
    <property type="molecule type" value="Genomic_DNA"/>
</dbReference>
<dbReference type="RefSeq" id="WP_209796642.1">
    <property type="nucleotide sequence ID" value="NZ_JAGGJZ010000003.1"/>
</dbReference>
<protein>
    <recommendedName>
        <fullName evidence="3">THUMP domain-containing protein</fullName>
    </recommendedName>
</protein>
<evidence type="ECO:0000313" key="2">
    <source>
        <dbReference type="Proteomes" id="UP000783390"/>
    </source>
</evidence>
<keyword evidence="2" id="KW-1185">Reference proteome</keyword>